<reference evidence="1 2" key="1">
    <citation type="journal article" date="2000" name="DNA Res.">
        <title>Complete genome structure of the nitrogen-fixing symbiotic bacterium Mesorhizobium loti.</title>
        <authorList>
            <person name="Kaneko T."/>
            <person name="Nakamura Y."/>
            <person name="Sato S."/>
            <person name="Asamizu E."/>
            <person name="Kato T."/>
            <person name="Sasamoto S."/>
            <person name="Watanabe A."/>
            <person name="Idesawa K."/>
            <person name="Ishikawa A."/>
            <person name="Kawashima K."/>
            <person name="Kimura T."/>
            <person name="Kishida Y."/>
            <person name="Kiyokawa C."/>
            <person name="Kohara M."/>
            <person name="Matsumoto M."/>
            <person name="Matsuno A."/>
            <person name="Mochizuki Y."/>
            <person name="Nakayama S."/>
            <person name="Nakazaki N."/>
            <person name="Shimpo S."/>
            <person name="Sugimoto M."/>
            <person name="Takeuchi C."/>
            <person name="Yamada M."/>
            <person name="Tabata S."/>
        </authorList>
    </citation>
    <scope>NUCLEOTIDE SEQUENCE [LARGE SCALE GENOMIC DNA]</scope>
    <source>
        <strain evidence="2">LMG 29417 / CECT 9101 / MAFF 303099</strain>
    </source>
</reference>
<dbReference type="EMBL" id="BA000012">
    <property type="protein sequence ID" value="BAB52545.1"/>
    <property type="molecule type" value="Genomic_DNA"/>
</dbReference>
<gene>
    <name evidence="1" type="ordered locus">msr6219</name>
</gene>
<protein>
    <submittedName>
        <fullName evidence="1">Transposase</fullName>
    </submittedName>
</protein>
<dbReference type="Proteomes" id="UP000000552">
    <property type="component" value="Chromosome"/>
</dbReference>
<dbReference type="KEGG" id="mlo:msr6219"/>
<evidence type="ECO:0000313" key="2">
    <source>
        <dbReference type="Proteomes" id="UP000000552"/>
    </source>
</evidence>
<name>Q989Z9_RHILO</name>
<organism evidence="1 2">
    <name type="scientific">Mesorhizobium japonicum (strain LMG 29417 / CECT 9101 / MAFF 303099)</name>
    <name type="common">Mesorhizobium loti (strain MAFF 303099)</name>
    <dbReference type="NCBI Taxonomy" id="266835"/>
    <lineage>
        <taxon>Bacteria</taxon>
        <taxon>Pseudomonadati</taxon>
        <taxon>Pseudomonadota</taxon>
        <taxon>Alphaproteobacteria</taxon>
        <taxon>Hyphomicrobiales</taxon>
        <taxon>Phyllobacteriaceae</taxon>
        <taxon>Mesorhizobium</taxon>
    </lineage>
</organism>
<dbReference type="HOGENOM" id="CLU_3121949_0_0_5"/>
<proteinExistence type="predicted"/>
<sequence length="50" mass="5204">MVGVAVTARPSVLSFLSAPWQSGSVDHEQGISKAGNPRGVVMERAIIEPA</sequence>
<accession>Q989Z9</accession>
<dbReference type="AlphaFoldDB" id="Q989Z9"/>
<evidence type="ECO:0000313" key="1">
    <source>
        <dbReference type="EMBL" id="BAB52545.1"/>
    </source>
</evidence>